<comment type="caution">
    <text evidence="6">The sequence shown here is derived from an EMBL/GenBank/DDBJ whole genome shotgun (WGS) entry which is preliminary data.</text>
</comment>
<gene>
    <name evidence="6" type="ORF">ACFONL_21265</name>
</gene>
<dbReference type="Pfam" id="PF12833">
    <property type="entry name" value="HTH_18"/>
    <property type="match status" value="1"/>
</dbReference>
<dbReference type="Proteomes" id="UP001595704">
    <property type="component" value="Unassembled WGS sequence"/>
</dbReference>
<reference evidence="7" key="1">
    <citation type="journal article" date="2019" name="Int. J. Syst. Evol. Microbiol.">
        <title>The Global Catalogue of Microorganisms (GCM) 10K type strain sequencing project: providing services to taxonomists for standard genome sequencing and annotation.</title>
        <authorList>
            <consortium name="The Broad Institute Genomics Platform"/>
            <consortium name="The Broad Institute Genome Sequencing Center for Infectious Disease"/>
            <person name="Wu L."/>
            <person name="Ma J."/>
        </authorList>
    </citation>
    <scope>NUCLEOTIDE SEQUENCE [LARGE SCALE GENOMIC DNA]</scope>
    <source>
        <strain evidence="7">KCTC 42282</strain>
    </source>
</reference>
<feature type="domain" description="HTH araC/xylS-type" evidence="5">
    <location>
        <begin position="185"/>
        <end position="285"/>
    </location>
</feature>
<dbReference type="EMBL" id="JBHRYC010000108">
    <property type="protein sequence ID" value="MFC3639875.1"/>
    <property type="molecule type" value="Genomic_DNA"/>
</dbReference>
<evidence type="ECO:0000313" key="7">
    <source>
        <dbReference type="Proteomes" id="UP001595704"/>
    </source>
</evidence>
<dbReference type="InterPro" id="IPR050204">
    <property type="entry name" value="AraC_XylS_family_regulators"/>
</dbReference>
<organism evidence="6 7">
    <name type="scientific">Camelimonas fluminis</name>
    <dbReference type="NCBI Taxonomy" id="1576911"/>
    <lineage>
        <taxon>Bacteria</taxon>
        <taxon>Pseudomonadati</taxon>
        <taxon>Pseudomonadota</taxon>
        <taxon>Alphaproteobacteria</taxon>
        <taxon>Hyphomicrobiales</taxon>
        <taxon>Chelatococcaceae</taxon>
        <taxon>Camelimonas</taxon>
    </lineage>
</organism>
<dbReference type="PROSITE" id="PS01124">
    <property type="entry name" value="HTH_ARAC_FAMILY_2"/>
    <property type="match status" value="1"/>
</dbReference>
<keyword evidence="3" id="KW-0804">Transcription</keyword>
<keyword evidence="7" id="KW-1185">Reference proteome</keyword>
<dbReference type="SMART" id="SM00342">
    <property type="entry name" value="HTH_ARAC"/>
    <property type="match status" value="1"/>
</dbReference>
<keyword evidence="1" id="KW-0805">Transcription regulation</keyword>
<dbReference type="InterPro" id="IPR009057">
    <property type="entry name" value="Homeodomain-like_sf"/>
</dbReference>
<dbReference type="PROSITE" id="PS00041">
    <property type="entry name" value="HTH_ARAC_FAMILY_1"/>
    <property type="match status" value="1"/>
</dbReference>
<protein>
    <submittedName>
        <fullName evidence="6">Helix-turn-helix domain-containing protein</fullName>
    </submittedName>
</protein>
<proteinExistence type="predicted"/>
<dbReference type="PANTHER" id="PTHR46796">
    <property type="entry name" value="HTH-TYPE TRANSCRIPTIONAL ACTIVATOR RHAS-RELATED"/>
    <property type="match status" value="1"/>
</dbReference>
<dbReference type="InterPro" id="IPR018062">
    <property type="entry name" value="HTH_AraC-typ_CS"/>
</dbReference>
<keyword evidence="2" id="KW-0238">DNA-binding</keyword>
<dbReference type="RefSeq" id="WP_280514620.1">
    <property type="nucleotide sequence ID" value="NZ_BNCG01000075.1"/>
</dbReference>
<name>A0ABV7UN52_9HYPH</name>
<accession>A0ABV7UN52</accession>
<evidence type="ECO:0000256" key="3">
    <source>
        <dbReference type="ARBA" id="ARBA00023163"/>
    </source>
</evidence>
<evidence type="ECO:0000256" key="4">
    <source>
        <dbReference type="SAM" id="MobiDB-lite"/>
    </source>
</evidence>
<feature type="compositionally biased region" description="Polar residues" evidence="4">
    <location>
        <begin position="16"/>
        <end position="30"/>
    </location>
</feature>
<dbReference type="SUPFAM" id="SSF46689">
    <property type="entry name" value="Homeodomain-like"/>
    <property type="match status" value="1"/>
</dbReference>
<evidence type="ECO:0000259" key="5">
    <source>
        <dbReference type="PROSITE" id="PS01124"/>
    </source>
</evidence>
<dbReference type="InterPro" id="IPR018060">
    <property type="entry name" value="HTH_AraC"/>
</dbReference>
<sequence>MARLSNDALNPPPVTALTSSGHRPSPQNRGTGCVGYPGGLDRRIILQSDLDIYMVQVFASGSMTGDFDGRDVSATAGDICIQDLTQPFASQVDAGSRLCIAIPRQELERHVGPRNLHGVVLKAVWPMTRLITTYLEGLVSLQETLGGPQALAAQEALITLLASALTAETPDQTHEQAPLAVALRQRVLMFIQQNLHAKDLSPETIQRQFNVSRAHLYRAFAADGGVAKVVQDKRLDATCLELLKPENAARSITDIAYSMGFSSSNQLLRSFRARFGITPTEARHEGLASGLQNGLTPDLQAYFSHLLETKWTRPARPL</sequence>
<dbReference type="Gene3D" id="1.10.10.60">
    <property type="entry name" value="Homeodomain-like"/>
    <property type="match status" value="1"/>
</dbReference>
<evidence type="ECO:0000256" key="2">
    <source>
        <dbReference type="ARBA" id="ARBA00023125"/>
    </source>
</evidence>
<evidence type="ECO:0000256" key="1">
    <source>
        <dbReference type="ARBA" id="ARBA00023015"/>
    </source>
</evidence>
<dbReference type="Pfam" id="PF14525">
    <property type="entry name" value="AraC_binding_2"/>
    <property type="match status" value="1"/>
</dbReference>
<dbReference type="InterPro" id="IPR035418">
    <property type="entry name" value="AraC-bd_2"/>
</dbReference>
<dbReference type="PANTHER" id="PTHR46796:SF6">
    <property type="entry name" value="ARAC SUBFAMILY"/>
    <property type="match status" value="1"/>
</dbReference>
<feature type="region of interest" description="Disordered" evidence="4">
    <location>
        <begin position="1"/>
        <end position="34"/>
    </location>
</feature>
<evidence type="ECO:0000313" key="6">
    <source>
        <dbReference type="EMBL" id="MFC3639875.1"/>
    </source>
</evidence>